<gene>
    <name evidence="6" type="ORF">EHV15_34130</name>
</gene>
<dbReference type="Pfam" id="PF01555">
    <property type="entry name" value="N6_N4_Mtase"/>
    <property type="match status" value="1"/>
</dbReference>
<evidence type="ECO:0000256" key="4">
    <source>
        <dbReference type="ARBA" id="ARBA00022747"/>
    </source>
</evidence>
<dbReference type="Proteomes" id="UP000267017">
    <property type="component" value="Unassembled WGS sequence"/>
</dbReference>
<organism evidence="6 7">
    <name type="scientific">Paenibacillus oralis</name>
    <dbReference type="NCBI Taxonomy" id="2490856"/>
    <lineage>
        <taxon>Bacteria</taxon>
        <taxon>Bacillati</taxon>
        <taxon>Bacillota</taxon>
        <taxon>Bacilli</taxon>
        <taxon>Bacillales</taxon>
        <taxon>Paenibacillaceae</taxon>
        <taxon>Paenibacillus</taxon>
    </lineage>
</organism>
<dbReference type="AlphaFoldDB" id="A0A3P3T9D9"/>
<dbReference type="PRINTS" id="PR00506">
    <property type="entry name" value="D21N6MTFRASE"/>
</dbReference>
<keyword evidence="7" id="KW-1185">Reference proteome</keyword>
<dbReference type="GO" id="GO:0009307">
    <property type="term" value="P:DNA restriction-modification system"/>
    <property type="evidence" value="ECO:0007669"/>
    <property type="project" value="UniProtKB-KW"/>
</dbReference>
<feature type="domain" description="DNA methylase N-4/N-6" evidence="5">
    <location>
        <begin position="85"/>
        <end position="288"/>
    </location>
</feature>
<dbReference type="RefSeq" id="WP_128635724.1">
    <property type="nucleotide sequence ID" value="NZ_RRCN01000002.1"/>
</dbReference>
<dbReference type="GO" id="GO:0032259">
    <property type="term" value="P:methylation"/>
    <property type="evidence" value="ECO:0007669"/>
    <property type="project" value="UniProtKB-KW"/>
</dbReference>
<evidence type="ECO:0000313" key="7">
    <source>
        <dbReference type="Proteomes" id="UP000267017"/>
    </source>
</evidence>
<comment type="caution">
    <text evidence="6">The sequence shown here is derived from an EMBL/GenBank/DDBJ whole genome shotgun (WGS) entry which is preliminary data.</text>
</comment>
<evidence type="ECO:0000313" key="6">
    <source>
        <dbReference type="EMBL" id="RRJ54637.1"/>
    </source>
</evidence>
<reference evidence="6 7" key="1">
    <citation type="submission" date="2018-11" db="EMBL/GenBank/DDBJ databases">
        <title>Genome sequencing of Paenibacillus sp. KCOM 3021 (= ChDC PVNT-B20).</title>
        <authorList>
            <person name="Kook J.-K."/>
            <person name="Park S.-N."/>
            <person name="Lim Y.K."/>
        </authorList>
    </citation>
    <scope>NUCLEOTIDE SEQUENCE [LARGE SCALE GENOMIC DNA]</scope>
    <source>
        <strain evidence="6 7">KCOM 3021</strain>
    </source>
</reference>
<keyword evidence="1 6" id="KW-0489">Methyltransferase</keyword>
<dbReference type="InterPro" id="IPR002941">
    <property type="entry name" value="DNA_methylase_N4/N6"/>
</dbReference>
<dbReference type="GO" id="GO:0003677">
    <property type="term" value="F:DNA binding"/>
    <property type="evidence" value="ECO:0007669"/>
    <property type="project" value="InterPro"/>
</dbReference>
<name>A0A3P3T9D9_9BACL</name>
<sequence length="304" mass="34803">MKQEILAKRIADVIQQNGRPMHIKEIATYFPDKPESTIRGRLYTNLKKRFERVSRGVYMLLSEDGAAFVVEGDGRNLSAFEDESVDAIVTDHPWKDEVSNKGTNRVFDKTYDHTSFLYTIEDFKEKARVLREGAFLVEILPAENENNWKYLFKIKAMAEAVGLNYYAKVPWKKGKCVYNTGRKSKNSEDIMFFVKGKARPLRPDKQRGGWMSGTSYMLPTEFDFEPIPPKKRIHQAEKPVELYEAILEAITLPGEVVVDQFAGSGNLGRATMRKGRIAVLFEILKKNVSRMIQNLSIPELTLQV</sequence>
<dbReference type="GO" id="GO:0008170">
    <property type="term" value="F:N-methyltransferase activity"/>
    <property type="evidence" value="ECO:0007669"/>
    <property type="project" value="InterPro"/>
</dbReference>
<protein>
    <submittedName>
        <fullName evidence="6">Site-specific DNA-methyltransferase</fullName>
    </submittedName>
</protein>
<evidence type="ECO:0000256" key="1">
    <source>
        <dbReference type="ARBA" id="ARBA00022603"/>
    </source>
</evidence>
<keyword evidence="3" id="KW-0949">S-adenosyl-L-methionine</keyword>
<dbReference type="SUPFAM" id="SSF53335">
    <property type="entry name" value="S-adenosyl-L-methionine-dependent methyltransferases"/>
    <property type="match status" value="1"/>
</dbReference>
<evidence type="ECO:0000256" key="3">
    <source>
        <dbReference type="ARBA" id="ARBA00022691"/>
    </source>
</evidence>
<dbReference type="Gene3D" id="3.40.50.150">
    <property type="entry name" value="Vaccinia Virus protein VP39"/>
    <property type="match status" value="1"/>
</dbReference>
<keyword evidence="2 6" id="KW-0808">Transferase</keyword>
<evidence type="ECO:0000259" key="5">
    <source>
        <dbReference type="Pfam" id="PF01555"/>
    </source>
</evidence>
<evidence type="ECO:0000256" key="2">
    <source>
        <dbReference type="ARBA" id="ARBA00022679"/>
    </source>
</evidence>
<proteinExistence type="predicted"/>
<dbReference type="InterPro" id="IPR002295">
    <property type="entry name" value="N4/N6-MTase_EcoPI_Mod-like"/>
</dbReference>
<dbReference type="OrthoDB" id="9800801at2"/>
<accession>A0A3P3T9D9</accession>
<keyword evidence="4" id="KW-0680">Restriction system</keyword>
<dbReference type="InterPro" id="IPR029063">
    <property type="entry name" value="SAM-dependent_MTases_sf"/>
</dbReference>
<dbReference type="EMBL" id="RRCN01000002">
    <property type="protein sequence ID" value="RRJ54637.1"/>
    <property type="molecule type" value="Genomic_DNA"/>
</dbReference>